<evidence type="ECO:0000256" key="3">
    <source>
        <dbReference type="ARBA" id="ARBA00022729"/>
    </source>
</evidence>
<dbReference type="InterPro" id="IPR018933">
    <property type="entry name" value="Netrin_module_non-TIMP"/>
</dbReference>
<feature type="disulfide bond" evidence="8">
    <location>
        <begin position="72"/>
        <end position="81"/>
    </location>
</feature>
<keyword evidence="5 8" id="KW-1015">Disulfide bond</keyword>
<dbReference type="PANTHER" id="PTHR10574">
    <property type="entry name" value="NETRIN/LAMININ-RELATED"/>
    <property type="match status" value="1"/>
</dbReference>
<keyword evidence="12" id="KW-1185">Reference proteome</keyword>
<dbReference type="InterPro" id="IPR056863">
    <property type="entry name" value="LMN_ATRN_NET-like_EGF"/>
</dbReference>
<comment type="subcellular location">
    <subcellularLocation>
        <location evidence="1">Secreted</location>
    </subcellularLocation>
</comment>
<dbReference type="Gene3D" id="2.40.50.120">
    <property type="match status" value="1"/>
</dbReference>
<feature type="disulfide bond" evidence="8">
    <location>
        <begin position="51"/>
        <end position="63"/>
    </location>
</feature>
<keyword evidence="2" id="KW-0964">Secreted</keyword>
<dbReference type="SUPFAM" id="SSF50242">
    <property type="entry name" value="TIMP-like"/>
    <property type="match status" value="1"/>
</dbReference>
<dbReference type="Pfam" id="PF24973">
    <property type="entry name" value="EGF_LMN_ATRN"/>
    <property type="match status" value="1"/>
</dbReference>
<evidence type="ECO:0000259" key="10">
    <source>
        <dbReference type="PROSITE" id="PS50027"/>
    </source>
</evidence>
<organism evidence="11 12">
    <name type="scientific">Hermetia illucens</name>
    <name type="common">Black soldier fly</name>
    <dbReference type="NCBI Taxonomy" id="343691"/>
    <lineage>
        <taxon>Eukaryota</taxon>
        <taxon>Metazoa</taxon>
        <taxon>Ecdysozoa</taxon>
        <taxon>Arthropoda</taxon>
        <taxon>Hexapoda</taxon>
        <taxon>Insecta</taxon>
        <taxon>Pterygota</taxon>
        <taxon>Neoptera</taxon>
        <taxon>Endopterygota</taxon>
        <taxon>Diptera</taxon>
        <taxon>Brachycera</taxon>
        <taxon>Stratiomyomorpha</taxon>
        <taxon>Stratiomyidae</taxon>
        <taxon>Hermetiinae</taxon>
        <taxon>Hermetia</taxon>
    </lineage>
</organism>
<dbReference type="InterPro" id="IPR002049">
    <property type="entry name" value="LE_dom"/>
</dbReference>
<feature type="region of interest" description="Disordered" evidence="9">
    <location>
        <begin position="111"/>
        <end position="194"/>
    </location>
</feature>
<dbReference type="CDD" id="cd00055">
    <property type="entry name" value="EGF_Lam"/>
    <property type="match status" value="2"/>
</dbReference>
<dbReference type="GO" id="GO:0005576">
    <property type="term" value="C:extracellular region"/>
    <property type="evidence" value="ECO:0007669"/>
    <property type="project" value="UniProtKB-SubCell"/>
</dbReference>
<dbReference type="PANTHER" id="PTHR10574:SF365">
    <property type="entry name" value="NETRIN-A-RELATED"/>
    <property type="match status" value="1"/>
</dbReference>
<dbReference type="OrthoDB" id="5984158at2759"/>
<feature type="compositionally biased region" description="Basic residues" evidence="9">
    <location>
        <begin position="162"/>
        <end position="181"/>
    </location>
</feature>
<dbReference type="GO" id="GO:0016358">
    <property type="term" value="P:dendrite development"/>
    <property type="evidence" value="ECO:0007669"/>
    <property type="project" value="TreeGrafter"/>
</dbReference>
<feature type="domain" description="Laminin EGF-like" evidence="10">
    <location>
        <begin position="51"/>
        <end position="100"/>
    </location>
</feature>
<dbReference type="GO" id="GO:0008045">
    <property type="term" value="P:motor neuron axon guidance"/>
    <property type="evidence" value="ECO:0007669"/>
    <property type="project" value="TreeGrafter"/>
</dbReference>
<evidence type="ECO:0000313" key="11">
    <source>
        <dbReference type="EMBL" id="CAD7090218.1"/>
    </source>
</evidence>
<evidence type="ECO:0000256" key="4">
    <source>
        <dbReference type="ARBA" id="ARBA00022737"/>
    </source>
</evidence>
<accession>A0A7R8V024</accession>
<dbReference type="PROSITE" id="PS50027">
    <property type="entry name" value="EGF_LAM_2"/>
    <property type="match status" value="1"/>
</dbReference>
<reference evidence="11 12" key="1">
    <citation type="submission" date="2020-11" db="EMBL/GenBank/DDBJ databases">
        <authorList>
            <person name="Wallbank WR R."/>
            <person name="Pardo Diaz C."/>
            <person name="Kozak K."/>
            <person name="Martin S."/>
            <person name="Jiggins C."/>
            <person name="Moest M."/>
            <person name="Warren A I."/>
            <person name="Generalovic N T."/>
            <person name="Byers J.R.P. K."/>
            <person name="Montejo-Kovacevich G."/>
            <person name="Yen C E."/>
        </authorList>
    </citation>
    <scope>NUCLEOTIDE SEQUENCE [LARGE SCALE GENOMIC DNA]</scope>
</reference>
<dbReference type="PROSITE" id="PS01248">
    <property type="entry name" value="EGF_LAM_1"/>
    <property type="match status" value="2"/>
</dbReference>
<gene>
    <name evidence="11" type="ORF">HERILL_LOCUS12713</name>
</gene>
<dbReference type="FunFam" id="2.10.25.10:FF:000188">
    <property type="entry name" value="Laminin subunit gamma 2"/>
    <property type="match status" value="1"/>
</dbReference>
<dbReference type="SUPFAM" id="SSF57196">
    <property type="entry name" value="EGF/Laminin"/>
    <property type="match status" value="2"/>
</dbReference>
<keyword evidence="7 8" id="KW-0424">Laminin EGF-like domain</keyword>
<evidence type="ECO:0000313" key="12">
    <source>
        <dbReference type="Proteomes" id="UP000594454"/>
    </source>
</evidence>
<evidence type="ECO:0000256" key="8">
    <source>
        <dbReference type="PROSITE-ProRule" id="PRU00460"/>
    </source>
</evidence>
<name>A0A7R8V024_HERIL</name>
<dbReference type="AlphaFoldDB" id="A0A7R8V024"/>
<feature type="disulfide bond" evidence="8">
    <location>
        <begin position="84"/>
        <end position="98"/>
    </location>
</feature>
<dbReference type="GO" id="GO:0009887">
    <property type="term" value="P:animal organ morphogenesis"/>
    <property type="evidence" value="ECO:0007669"/>
    <property type="project" value="TreeGrafter"/>
</dbReference>
<dbReference type="GO" id="GO:0005604">
    <property type="term" value="C:basement membrane"/>
    <property type="evidence" value="ECO:0007669"/>
    <property type="project" value="TreeGrafter"/>
</dbReference>
<evidence type="ECO:0000256" key="9">
    <source>
        <dbReference type="SAM" id="MobiDB-lite"/>
    </source>
</evidence>
<evidence type="ECO:0000256" key="5">
    <source>
        <dbReference type="ARBA" id="ARBA00023157"/>
    </source>
</evidence>
<proteinExistence type="predicted"/>
<evidence type="ECO:0000256" key="6">
    <source>
        <dbReference type="ARBA" id="ARBA00023180"/>
    </source>
</evidence>
<keyword evidence="4" id="KW-0677">Repeat</keyword>
<dbReference type="GO" id="GO:0009888">
    <property type="term" value="P:tissue development"/>
    <property type="evidence" value="ECO:0007669"/>
    <property type="project" value="TreeGrafter"/>
</dbReference>
<evidence type="ECO:0000256" key="2">
    <source>
        <dbReference type="ARBA" id="ARBA00022525"/>
    </source>
</evidence>
<dbReference type="Proteomes" id="UP000594454">
    <property type="component" value="Chromosome 5"/>
</dbReference>
<dbReference type="SMART" id="SM00180">
    <property type="entry name" value="EGF_Lam"/>
    <property type="match status" value="2"/>
</dbReference>
<dbReference type="Gene3D" id="2.10.25.10">
    <property type="entry name" value="Laminin"/>
    <property type="match status" value="2"/>
</dbReference>
<dbReference type="EMBL" id="LR899013">
    <property type="protein sequence ID" value="CAD7090218.1"/>
    <property type="molecule type" value="Genomic_DNA"/>
</dbReference>
<evidence type="ECO:0000256" key="7">
    <source>
        <dbReference type="ARBA" id="ARBA00023292"/>
    </source>
</evidence>
<dbReference type="Pfam" id="PF01759">
    <property type="entry name" value="NTR"/>
    <property type="match status" value="1"/>
</dbReference>
<keyword evidence="6" id="KW-0325">Glycoprotein</keyword>
<dbReference type="InterPro" id="IPR050440">
    <property type="entry name" value="Laminin/Netrin_ECM"/>
</dbReference>
<keyword evidence="3" id="KW-0732">Signal</keyword>
<feature type="disulfide bond" evidence="8">
    <location>
        <begin position="53"/>
        <end position="70"/>
    </location>
</feature>
<dbReference type="Pfam" id="PF00053">
    <property type="entry name" value="EGF_laminin"/>
    <property type="match status" value="1"/>
</dbReference>
<evidence type="ECO:0000256" key="1">
    <source>
        <dbReference type="ARBA" id="ARBA00004613"/>
    </source>
</evidence>
<dbReference type="FunFam" id="2.10.25.10:FF:000048">
    <property type="entry name" value="Netrin 3"/>
    <property type="match status" value="1"/>
</dbReference>
<feature type="compositionally biased region" description="Polar residues" evidence="9">
    <location>
        <begin position="111"/>
        <end position="123"/>
    </location>
</feature>
<feature type="compositionally biased region" description="Basic residues" evidence="9">
    <location>
        <begin position="133"/>
        <end position="147"/>
    </location>
</feature>
<dbReference type="InterPro" id="IPR008993">
    <property type="entry name" value="TIMP-like_OB-fold"/>
</dbReference>
<protein>
    <recommendedName>
        <fullName evidence="10">Laminin EGF-like domain-containing protein</fullName>
    </recommendedName>
</protein>
<sequence length="254" mass="29081">MELYKLSGRVSGGVCINCRHATTGRHCHYCKEGFYRDPTKPLNHRKVCKPCECHPVGSSGKTCNHTSGQCPCKDGVTGLTCNRCARGYQQSRSHIAPCIKIPRVISAIQPQNTAPEPNQNEPSSVYRPDGGRGKMRKMQGRHKKTKPKQVLQTGLRDNGKGNRTRYKLRNKQRKLHEKRQPRRDSSVHYQRSSHIQEEFDDEGIKMNKSYLILGKDSEAPPGSIGLGPRSIVIEWKDEWYRRLKRFQRRARSCE</sequence>